<reference evidence="5" key="3">
    <citation type="submission" date="2016-11" db="EMBL/GenBank/DDBJ databases">
        <authorList>
            <person name="Jaros S."/>
            <person name="Januszkiewicz K."/>
            <person name="Wedrychowicz H."/>
        </authorList>
    </citation>
    <scope>NUCLEOTIDE SEQUENCE [LARGE SCALE GENOMIC DNA]</scope>
    <source>
        <strain evidence="5">DSM 1682</strain>
    </source>
</reference>
<keyword evidence="4" id="KW-1185">Reference proteome</keyword>
<accession>A0A0X8VBN0</accession>
<dbReference type="Proteomes" id="UP000184204">
    <property type="component" value="Unassembled WGS sequence"/>
</dbReference>
<evidence type="ECO:0000313" key="4">
    <source>
        <dbReference type="Proteomes" id="UP000068026"/>
    </source>
</evidence>
<reference evidence="3" key="4">
    <citation type="submission" date="2016-11" db="EMBL/GenBank/DDBJ databases">
        <authorList>
            <person name="Varghese N."/>
            <person name="Submissions S."/>
        </authorList>
    </citation>
    <scope>NUCLEOTIDE SEQUENCE</scope>
    <source>
        <strain evidence="3">DSM 1682</strain>
    </source>
</reference>
<dbReference type="EMBL" id="CP014223">
    <property type="protein sequence ID" value="AMJ39954.1"/>
    <property type="molecule type" value="Genomic_DNA"/>
</dbReference>
<proteinExistence type="predicted"/>
<reference evidence="4" key="2">
    <citation type="submission" date="2016-01" db="EMBL/GenBank/DDBJ databases">
        <authorList>
            <person name="Poehlein A."/>
            <person name="Schlien K."/>
            <person name="Gottschalk G."/>
            <person name="Buckel W."/>
            <person name="Daniel R."/>
        </authorList>
    </citation>
    <scope>NUCLEOTIDE SEQUENCE [LARGE SCALE GENOMIC DNA]</scope>
    <source>
        <strain evidence="4">X2</strain>
    </source>
</reference>
<dbReference type="InterPro" id="IPR000905">
    <property type="entry name" value="Gcp-like_dom"/>
</dbReference>
<dbReference type="GO" id="GO:0002949">
    <property type="term" value="P:tRNA threonylcarbamoyladenosine modification"/>
    <property type="evidence" value="ECO:0007669"/>
    <property type="project" value="InterPro"/>
</dbReference>
<dbReference type="NCBIfam" id="TIGR03725">
    <property type="entry name" value="T6A_YeaZ"/>
    <property type="match status" value="1"/>
</dbReference>
<feature type="domain" description="Gcp-like" evidence="1">
    <location>
        <begin position="31"/>
        <end position="171"/>
    </location>
</feature>
<dbReference type="Gene3D" id="3.30.420.40">
    <property type="match status" value="2"/>
</dbReference>
<dbReference type="GO" id="GO:0005829">
    <property type="term" value="C:cytosol"/>
    <property type="evidence" value="ECO:0007669"/>
    <property type="project" value="TreeGrafter"/>
</dbReference>
<dbReference type="PANTHER" id="PTHR11735:SF11">
    <property type="entry name" value="TRNA THREONYLCARBAMOYLADENOSINE BIOSYNTHESIS PROTEIN TSAB"/>
    <property type="match status" value="1"/>
</dbReference>
<dbReference type="InterPro" id="IPR043129">
    <property type="entry name" value="ATPase_NBD"/>
</dbReference>
<sequence>MKILAIDTTGQTASAAIVEEDKLIAEFTLNYKLTHSQTIMPMIAEICEKTETKADEADYIACASGPGSFTGLRIGAATAKGLALALGKELVPVPTLDALAYNVFETDKIICPIMDARRSQVYTAFYRWINGKLSRLTEMMAISIDEVIQMARDYEQKVIFLGDGVPVHQKNLSLFPDFIFAPAHCSLQRAASVASLAMELVKEGGAVEGSTFDLIYLRKSQAEREREERLQGEGKQND</sequence>
<dbReference type="OrthoDB" id="9784166at2"/>
<dbReference type="EMBL" id="FQUA01000001">
    <property type="protein sequence ID" value="SHE27114.1"/>
    <property type="molecule type" value="Genomic_DNA"/>
</dbReference>
<dbReference type="Proteomes" id="UP000068026">
    <property type="component" value="Chromosome"/>
</dbReference>
<dbReference type="PANTHER" id="PTHR11735">
    <property type="entry name" value="TRNA N6-ADENOSINE THREONYLCARBAMOYLTRANSFERASE"/>
    <property type="match status" value="1"/>
</dbReference>
<evidence type="ECO:0000259" key="1">
    <source>
        <dbReference type="Pfam" id="PF00814"/>
    </source>
</evidence>
<name>A0A0X8VBN0_ANAPI</name>
<protein>
    <submittedName>
        <fullName evidence="3">tRNA threonylcarbamoyladenosine biosynthesis protein TsaB</fullName>
    </submittedName>
</protein>
<dbReference type="InterPro" id="IPR022496">
    <property type="entry name" value="T6A_TsaB"/>
</dbReference>
<gene>
    <name evidence="2" type="primary">tsaB</name>
    <name evidence="2" type="ORF">CPRO_03320</name>
    <name evidence="3" type="ORF">SAMN02745151_00020</name>
</gene>
<dbReference type="CDD" id="cd24032">
    <property type="entry name" value="ASKHA_NBD_TsaB"/>
    <property type="match status" value="1"/>
</dbReference>
<reference evidence="2 4" key="1">
    <citation type="journal article" date="2016" name="Genome Announc.">
        <title>Complete Genome Sequence of the Amino Acid-Fermenting Clostridium propionicum X2 (DSM 1682).</title>
        <authorList>
            <person name="Poehlein A."/>
            <person name="Schlien K."/>
            <person name="Chowdhury N.P."/>
            <person name="Gottschalk G."/>
            <person name="Buckel W."/>
            <person name="Daniel R."/>
        </authorList>
    </citation>
    <scope>NUCLEOTIDE SEQUENCE [LARGE SCALE GENOMIC DNA]</scope>
    <source>
        <strain evidence="2 4">X2</strain>
    </source>
</reference>
<dbReference type="Pfam" id="PF00814">
    <property type="entry name" value="TsaD"/>
    <property type="match status" value="1"/>
</dbReference>
<evidence type="ECO:0000313" key="3">
    <source>
        <dbReference type="EMBL" id="SHE27114.1"/>
    </source>
</evidence>
<dbReference type="AlphaFoldDB" id="A0A0X8VBN0"/>
<dbReference type="KEGG" id="cpro:CPRO_03320"/>
<dbReference type="SUPFAM" id="SSF53067">
    <property type="entry name" value="Actin-like ATPase domain"/>
    <property type="match status" value="2"/>
</dbReference>
<evidence type="ECO:0000313" key="5">
    <source>
        <dbReference type="Proteomes" id="UP000184204"/>
    </source>
</evidence>
<dbReference type="RefSeq" id="WP_066047098.1">
    <property type="nucleotide sequence ID" value="NZ_CP014223.1"/>
</dbReference>
<organism evidence="3 5">
    <name type="scientific">Anaerotignum propionicum DSM 1682</name>
    <dbReference type="NCBI Taxonomy" id="991789"/>
    <lineage>
        <taxon>Bacteria</taxon>
        <taxon>Bacillati</taxon>
        <taxon>Bacillota</taxon>
        <taxon>Clostridia</taxon>
        <taxon>Lachnospirales</taxon>
        <taxon>Anaerotignaceae</taxon>
        <taxon>Anaerotignum</taxon>
    </lineage>
</organism>
<evidence type="ECO:0000313" key="2">
    <source>
        <dbReference type="EMBL" id="AMJ39954.1"/>
    </source>
</evidence>